<keyword evidence="2" id="KW-1185">Reference proteome</keyword>
<sequence>MLSHMMSLRHAHTSRSANRVPRMLYGIPAAAGIAVACAGLVTSAFAQSAPDAEALIADALRAAPAGILETATVSDLEGNILREGTSDYTCFPAPSGIAGPMCMDAEWRRWMAAWMGGTPFTAERVAVAYMLAGDEPDGGASNIDPAASEPTAENEWVVEGPHIMIITPDPSAFEGLPTVIQTDGPYVMWTGTPYVHLMVPVEARPEQRAVLTQ</sequence>
<dbReference type="STRING" id="1244108.SAMN05444004_11721"/>
<protein>
    <submittedName>
        <fullName evidence="1">Uncharacterized protein</fullName>
    </submittedName>
</protein>
<dbReference type="AlphaFoldDB" id="A0A1H3TIQ3"/>
<dbReference type="Proteomes" id="UP000198914">
    <property type="component" value="Unassembled WGS sequence"/>
</dbReference>
<name>A0A1H3TIQ3_9RHOB</name>
<reference evidence="2" key="1">
    <citation type="submission" date="2016-10" db="EMBL/GenBank/DDBJ databases">
        <authorList>
            <person name="Varghese N."/>
            <person name="Submissions S."/>
        </authorList>
    </citation>
    <scope>NUCLEOTIDE SEQUENCE [LARGE SCALE GENOMIC DNA]</scope>
    <source>
        <strain evidence="2">DSM 100420</strain>
    </source>
</reference>
<dbReference type="RefSeq" id="WP_211605523.1">
    <property type="nucleotide sequence ID" value="NZ_FNPX01000017.1"/>
</dbReference>
<gene>
    <name evidence="1" type="ORF">SAMN05444004_11721</name>
</gene>
<evidence type="ECO:0000313" key="2">
    <source>
        <dbReference type="Proteomes" id="UP000198914"/>
    </source>
</evidence>
<evidence type="ECO:0000313" key="1">
    <source>
        <dbReference type="EMBL" id="SDZ49535.1"/>
    </source>
</evidence>
<organism evidence="1 2">
    <name type="scientific">Jannaschia faecimaris</name>
    <dbReference type="NCBI Taxonomy" id="1244108"/>
    <lineage>
        <taxon>Bacteria</taxon>
        <taxon>Pseudomonadati</taxon>
        <taxon>Pseudomonadota</taxon>
        <taxon>Alphaproteobacteria</taxon>
        <taxon>Rhodobacterales</taxon>
        <taxon>Roseobacteraceae</taxon>
        <taxon>Jannaschia</taxon>
    </lineage>
</organism>
<accession>A0A1H3TIQ3</accession>
<dbReference type="EMBL" id="FNPX01000017">
    <property type="protein sequence ID" value="SDZ49535.1"/>
    <property type="molecule type" value="Genomic_DNA"/>
</dbReference>
<proteinExistence type="predicted"/>